<dbReference type="InterPro" id="IPR029063">
    <property type="entry name" value="SAM-dependent_MTases_sf"/>
</dbReference>
<evidence type="ECO:0000313" key="2">
    <source>
        <dbReference type="EMBL" id="GIE23136.1"/>
    </source>
</evidence>
<dbReference type="Gene3D" id="3.40.50.150">
    <property type="entry name" value="Vaccinia Virus protein VP39"/>
    <property type="match status" value="1"/>
</dbReference>
<sequence length="328" mass="37184">MWWPLEIGHRSHRTVEEIDMSAVITDYDRNNYDYRSYWDGRDYEAWAEDRALEHMVPLLGRPDWMVDFGGGFGRNAKHYRDRARRYVLVDYSATNLRNAARELAGDVGTGRAFLIRADLNRLPFVDAAFDSAMVVRVLHHLPEMAAALVEMGRTVRDRWLLDIPIKHHALGLARAAVRGELPAVRGPQPLRTGHSETPFWNFKLSTVREQLYAAGWDTRLTGSVNNLRRWDRALPSAVVRTLRPVAQAVETAARHGGRGWWGPSQFVYAQRGSILPQLADAESMPARMRCPACRGSLFWTSDTATCHGCANAYHHVDGYWDFTVPSAA</sequence>
<dbReference type="Pfam" id="PF08241">
    <property type="entry name" value="Methyltransf_11"/>
    <property type="match status" value="1"/>
</dbReference>
<dbReference type="SUPFAM" id="SSF53335">
    <property type="entry name" value="S-adenosyl-L-methionine-dependent methyltransferases"/>
    <property type="match status" value="1"/>
</dbReference>
<name>A0ABQ3ZX23_9ACTN</name>
<gene>
    <name evidence="2" type="ORF">Ahu01nite_062380</name>
</gene>
<reference evidence="2 3" key="1">
    <citation type="submission" date="2021-01" db="EMBL/GenBank/DDBJ databases">
        <title>Whole genome shotgun sequence of Actinoplanes humidus NBRC 14915.</title>
        <authorList>
            <person name="Komaki H."/>
            <person name="Tamura T."/>
        </authorList>
    </citation>
    <scope>NUCLEOTIDE SEQUENCE [LARGE SCALE GENOMIC DNA]</scope>
    <source>
        <strain evidence="2 3">NBRC 14915</strain>
    </source>
</reference>
<evidence type="ECO:0000313" key="3">
    <source>
        <dbReference type="Proteomes" id="UP000603200"/>
    </source>
</evidence>
<feature type="domain" description="Methyltransferase type 11" evidence="1">
    <location>
        <begin position="66"/>
        <end position="156"/>
    </location>
</feature>
<comment type="caution">
    <text evidence="2">The sequence shown here is derived from an EMBL/GenBank/DDBJ whole genome shotgun (WGS) entry which is preliminary data.</text>
</comment>
<dbReference type="InterPro" id="IPR013216">
    <property type="entry name" value="Methyltransf_11"/>
</dbReference>
<proteinExistence type="predicted"/>
<accession>A0ABQ3ZX23</accession>
<organism evidence="2 3">
    <name type="scientific">Winogradskya humida</name>
    <dbReference type="NCBI Taxonomy" id="113566"/>
    <lineage>
        <taxon>Bacteria</taxon>
        <taxon>Bacillati</taxon>
        <taxon>Actinomycetota</taxon>
        <taxon>Actinomycetes</taxon>
        <taxon>Micromonosporales</taxon>
        <taxon>Micromonosporaceae</taxon>
        <taxon>Winogradskya</taxon>
    </lineage>
</organism>
<keyword evidence="3" id="KW-1185">Reference proteome</keyword>
<evidence type="ECO:0000259" key="1">
    <source>
        <dbReference type="Pfam" id="PF08241"/>
    </source>
</evidence>
<dbReference type="Proteomes" id="UP000603200">
    <property type="component" value="Unassembled WGS sequence"/>
</dbReference>
<dbReference type="EMBL" id="BOMN01000087">
    <property type="protein sequence ID" value="GIE23136.1"/>
    <property type="molecule type" value="Genomic_DNA"/>
</dbReference>
<protein>
    <recommendedName>
        <fullName evidence="1">Methyltransferase type 11 domain-containing protein</fullName>
    </recommendedName>
</protein>